<gene>
    <name evidence="1" type="ORF">ATANTOWER_004276</name>
</gene>
<organism evidence="1 2">
    <name type="scientific">Ataeniobius toweri</name>
    <dbReference type="NCBI Taxonomy" id="208326"/>
    <lineage>
        <taxon>Eukaryota</taxon>
        <taxon>Metazoa</taxon>
        <taxon>Chordata</taxon>
        <taxon>Craniata</taxon>
        <taxon>Vertebrata</taxon>
        <taxon>Euteleostomi</taxon>
        <taxon>Actinopterygii</taxon>
        <taxon>Neopterygii</taxon>
        <taxon>Teleostei</taxon>
        <taxon>Neoteleostei</taxon>
        <taxon>Acanthomorphata</taxon>
        <taxon>Ovalentaria</taxon>
        <taxon>Atherinomorphae</taxon>
        <taxon>Cyprinodontiformes</taxon>
        <taxon>Goodeidae</taxon>
        <taxon>Ataeniobius</taxon>
    </lineage>
</organism>
<dbReference type="Proteomes" id="UP001345963">
    <property type="component" value="Unassembled WGS sequence"/>
</dbReference>
<evidence type="ECO:0000313" key="2">
    <source>
        <dbReference type="Proteomes" id="UP001345963"/>
    </source>
</evidence>
<protein>
    <submittedName>
        <fullName evidence="1">Uncharacterized protein</fullName>
    </submittedName>
</protein>
<keyword evidence="2" id="KW-1185">Reference proteome</keyword>
<reference evidence="1 2" key="1">
    <citation type="submission" date="2021-07" db="EMBL/GenBank/DDBJ databases">
        <authorList>
            <person name="Palmer J.M."/>
        </authorList>
    </citation>
    <scope>NUCLEOTIDE SEQUENCE [LARGE SCALE GENOMIC DNA]</scope>
    <source>
        <strain evidence="1 2">AT_MEX2019</strain>
        <tissue evidence="1">Muscle</tissue>
    </source>
</reference>
<proteinExistence type="predicted"/>
<comment type="caution">
    <text evidence="1">The sequence shown here is derived from an EMBL/GenBank/DDBJ whole genome shotgun (WGS) entry which is preliminary data.</text>
</comment>
<dbReference type="EMBL" id="JAHUTI010029650">
    <property type="protein sequence ID" value="MED6241233.1"/>
    <property type="molecule type" value="Genomic_DNA"/>
</dbReference>
<accession>A0ABU7AT38</accession>
<evidence type="ECO:0000313" key="1">
    <source>
        <dbReference type="EMBL" id="MED6241233.1"/>
    </source>
</evidence>
<name>A0ABU7AT38_9TELE</name>
<sequence length="120" mass="13804">MMWNKCTADGEGQVGTANICFSYQIEKVMIIVWEVLLYFEIICQCLLKKHRKQVCMPRPSFEGKLSLLVHGNAARSHFAKSVFIITLMRSCESYPLCRGPLWFCSHPTGKLPQLKMYKKA</sequence>